<dbReference type="GO" id="GO:0003677">
    <property type="term" value="F:DNA binding"/>
    <property type="evidence" value="ECO:0007669"/>
    <property type="project" value="InterPro"/>
</dbReference>
<accession>A0A453EV40</accession>
<dbReference type="Gramene" id="AET3Gv20477800.20">
    <property type="protein sequence ID" value="AET3Gv20477800.20"/>
    <property type="gene ID" value="AET3Gv20477800"/>
</dbReference>
<feature type="region of interest" description="Disordered" evidence="5">
    <location>
        <begin position="75"/>
        <end position="105"/>
    </location>
</feature>
<dbReference type="PROSITE" id="PS50808">
    <property type="entry name" value="ZF_BED"/>
    <property type="match status" value="1"/>
</dbReference>
<dbReference type="Pfam" id="PF02892">
    <property type="entry name" value="zf-BED"/>
    <property type="match status" value="1"/>
</dbReference>
<reference evidence="7" key="5">
    <citation type="journal article" date="2021" name="G3 (Bethesda)">
        <title>Aegilops tauschii genome assembly Aet v5.0 features greater sequence contiguity and improved annotation.</title>
        <authorList>
            <person name="Wang L."/>
            <person name="Zhu T."/>
            <person name="Rodriguez J.C."/>
            <person name="Deal K.R."/>
            <person name="Dubcovsky J."/>
            <person name="McGuire P.E."/>
            <person name="Lux T."/>
            <person name="Spannagl M."/>
            <person name="Mayer K.F.X."/>
            <person name="Baldrich P."/>
            <person name="Meyers B.C."/>
            <person name="Huo N."/>
            <person name="Gu Y.Q."/>
            <person name="Zhou H."/>
            <person name="Devos K.M."/>
            <person name="Bennetzen J.L."/>
            <person name="Unver T."/>
            <person name="Budak H."/>
            <person name="Gulick P.J."/>
            <person name="Galiba G."/>
            <person name="Kalapos B."/>
            <person name="Nelson D.R."/>
            <person name="Li P."/>
            <person name="You F.M."/>
            <person name="Luo M.C."/>
            <person name="Dvorak J."/>
        </authorList>
    </citation>
    <scope>NUCLEOTIDE SEQUENCE [LARGE SCALE GENOMIC DNA]</scope>
    <source>
        <strain evidence="7">cv. AL8/78</strain>
    </source>
</reference>
<evidence type="ECO:0000313" key="7">
    <source>
        <dbReference type="EnsemblPlants" id="AET3Gv20477800.20"/>
    </source>
</evidence>
<evidence type="ECO:0000313" key="8">
    <source>
        <dbReference type="Proteomes" id="UP000015105"/>
    </source>
</evidence>
<reference evidence="7" key="4">
    <citation type="submission" date="2019-03" db="UniProtKB">
        <authorList>
            <consortium name="EnsemblPlants"/>
        </authorList>
    </citation>
    <scope>IDENTIFICATION</scope>
</reference>
<proteinExistence type="predicted"/>
<reference evidence="8" key="2">
    <citation type="journal article" date="2017" name="Nat. Plants">
        <title>The Aegilops tauschii genome reveals multiple impacts of transposons.</title>
        <authorList>
            <person name="Zhao G."/>
            <person name="Zou C."/>
            <person name="Li K."/>
            <person name="Wang K."/>
            <person name="Li T."/>
            <person name="Gao L."/>
            <person name="Zhang X."/>
            <person name="Wang H."/>
            <person name="Yang Z."/>
            <person name="Liu X."/>
            <person name="Jiang W."/>
            <person name="Mao L."/>
            <person name="Kong X."/>
            <person name="Jiao Y."/>
            <person name="Jia J."/>
        </authorList>
    </citation>
    <scope>NUCLEOTIDE SEQUENCE [LARGE SCALE GENOMIC DNA]</scope>
    <source>
        <strain evidence="8">cv. AL8/78</strain>
    </source>
</reference>
<reference evidence="7" key="3">
    <citation type="journal article" date="2017" name="Nature">
        <title>Genome sequence of the progenitor of the wheat D genome Aegilops tauschii.</title>
        <authorList>
            <person name="Luo M.C."/>
            <person name="Gu Y.Q."/>
            <person name="Puiu D."/>
            <person name="Wang H."/>
            <person name="Twardziok S.O."/>
            <person name="Deal K.R."/>
            <person name="Huo N."/>
            <person name="Zhu T."/>
            <person name="Wang L."/>
            <person name="Wang Y."/>
            <person name="McGuire P.E."/>
            <person name="Liu S."/>
            <person name="Long H."/>
            <person name="Ramasamy R.K."/>
            <person name="Rodriguez J.C."/>
            <person name="Van S.L."/>
            <person name="Yuan L."/>
            <person name="Wang Z."/>
            <person name="Xia Z."/>
            <person name="Xiao L."/>
            <person name="Anderson O.D."/>
            <person name="Ouyang S."/>
            <person name="Liang Y."/>
            <person name="Zimin A.V."/>
            <person name="Pertea G."/>
            <person name="Qi P."/>
            <person name="Bennetzen J.L."/>
            <person name="Dai X."/>
            <person name="Dawson M.W."/>
            <person name="Muller H.G."/>
            <person name="Kugler K."/>
            <person name="Rivarola-Duarte L."/>
            <person name="Spannagl M."/>
            <person name="Mayer K.F.X."/>
            <person name="Lu F.H."/>
            <person name="Bevan M.W."/>
            <person name="Leroy P."/>
            <person name="Li P."/>
            <person name="You F.M."/>
            <person name="Sun Q."/>
            <person name="Liu Z."/>
            <person name="Lyons E."/>
            <person name="Wicker T."/>
            <person name="Salzberg S.L."/>
            <person name="Devos K.M."/>
            <person name="Dvorak J."/>
        </authorList>
    </citation>
    <scope>NUCLEOTIDE SEQUENCE [LARGE SCALE GENOMIC DNA]</scope>
    <source>
        <strain evidence="7">cv. AL8/78</strain>
    </source>
</reference>
<evidence type="ECO:0000256" key="5">
    <source>
        <dbReference type="SAM" id="MobiDB-lite"/>
    </source>
</evidence>
<keyword evidence="1" id="KW-0479">Metal-binding</keyword>
<evidence type="ECO:0000256" key="2">
    <source>
        <dbReference type="ARBA" id="ARBA00022771"/>
    </source>
</evidence>
<feature type="region of interest" description="Disordered" evidence="5">
    <location>
        <begin position="351"/>
        <end position="374"/>
    </location>
</feature>
<protein>
    <recommendedName>
        <fullName evidence="6">BED-type domain-containing protein</fullName>
    </recommendedName>
</protein>
<feature type="compositionally biased region" description="Polar residues" evidence="5">
    <location>
        <begin position="84"/>
        <end position="95"/>
    </location>
</feature>
<dbReference type="PANTHER" id="PTHR46951:SF3">
    <property type="entry name" value="OS01G0547200 PROTEIN"/>
    <property type="match status" value="1"/>
</dbReference>
<dbReference type="InterPro" id="IPR003656">
    <property type="entry name" value="Znf_BED"/>
</dbReference>
<name>A0A453EV40_AEGTS</name>
<feature type="domain" description="BED-type" evidence="6">
    <location>
        <begin position="9"/>
        <end position="65"/>
    </location>
</feature>
<dbReference type="GO" id="GO:0008270">
    <property type="term" value="F:zinc ion binding"/>
    <property type="evidence" value="ECO:0007669"/>
    <property type="project" value="UniProtKB-KW"/>
</dbReference>
<sequence>MQVNDTFWKSRDIGWKHGIMIDENRQHWKCMYCHLTRYGGGVSRLKRHLAGDLDVKMCPKVPADVAENIREHLQKKRERRKTRAAQNGVNSVTRSSADDTKAEKDPLPVDLEVPTRIDTYILEEGTNLTNADHQEPTIFRPPLLLRGVRDIGWEHAVDLDGNKKRWQCKWCDLCRSGGVTTLKAHLTDSSCPKIPMEMSKQVLHFVEEKRAARQLFNRDPWPPYKKIDGVSLFCSEGKEEGTVSYKNGQQPSNNGMHMQTSGNCTIDELAARSNQCGTEHSGQPVEDYEQSKKGSDCAEEQLPIENGKHHVLNNEHHIVDKNNGNPQNREKLNLECDNSIQGAVTTLKAHLTGSEEEGTVPCKDDQQPSNNGMHMQTSEKCAIDQLAARSNQCGKHHCGQPVENYEQSKICSDWPEEQLPMEHEKHHVLNNEHQIVDKNTENSQNKQILKHPRKTRFNLRKHIVIIDEIARHWRCRYCGMDGHGKTSRLHYHLAGVFRHPKCTSVPKEVFAKAKHHILIKRRPGMKKTGQQAPPEPQILAQSSVILENNDPAFSNLPQLPINDLSSEVHSSYPTRLRDNAWEHSLVFDREKGHWKCKWCSLEGYHGVTRLKWHLVGWQNHPRCCKIPEDAAKRVRDQMISREKKKVRRSGPHAGIDSGDILCSSMSSQFDEDHFTIAVLNSSSSQAFDEANRTSNTCNTLSNTISGSQPLMEGPHGILYSNKNKSEMLSRRSDCWSHWRYVLNGLMHLHGVQEGAGIQSCIRDVLHSCSEFESLRDKVEMDSDRTVSTNTGIAECKNVLVDILRSEDFALLCNVLRKTVHQDEERTKYFDFGVIDSRMKNGEYGCAPEIFKDDLKLLWENLKMAGQDIIDLANNLSSLTEASYTNQVGRQRGSRDCEEELKVTILLLALMFP</sequence>
<evidence type="ECO:0000256" key="3">
    <source>
        <dbReference type="ARBA" id="ARBA00022833"/>
    </source>
</evidence>
<dbReference type="PANTHER" id="PTHR46951">
    <property type="entry name" value="BED-TYPE DOMAIN-CONTAINING PROTEIN"/>
    <property type="match status" value="1"/>
</dbReference>
<reference evidence="8" key="1">
    <citation type="journal article" date="2014" name="Science">
        <title>Ancient hybridizations among the ancestral genomes of bread wheat.</title>
        <authorList>
            <consortium name="International Wheat Genome Sequencing Consortium,"/>
            <person name="Marcussen T."/>
            <person name="Sandve S.R."/>
            <person name="Heier L."/>
            <person name="Spannagl M."/>
            <person name="Pfeifer M."/>
            <person name="Jakobsen K.S."/>
            <person name="Wulff B.B."/>
            <person name="Steuernagel B."/>
            <person name="Mayer K.F."/>
            <person name="Olsen O.A."/>
        </authorList>
    </citation>
    <scope>NUCLEOTIDE SEQUENCE [LARGE SCALE GENOMIC DNA]</scope>
    <source>
        <strain evidence="8">cv. AL8/78</strain>
    </source>
</reference>
<keyword evidence="2 4" id="KW-0863">Zinc-finger</keyword>
<organism evidence="7 8">
    <name type="scientific">Aegilops tauschii subsp. strangulata</name>
    <name type="common">Goatgrass</name>
    <dbReference type="NCBI Taxonomy" id="200361"/>
    <lineage>
        <taxon>Eukaryota</taxon>
        <taxon>Viridiplantae</taxon>
        <taxon>Streptophyta</taxon>
        <taxon>Embryophyta</taxon>
        <taxon>Tracheophyta</taxon>
        <taxon>Spermatophyta</taxon>
        <taxon>Magnoliopsida</taxon>
        <taxon>Liliopsida</taxon>
        <taxon>Poales</taxon>
        <taxon>Poaceae</taxon>
        <taxon>BOP clade</taxon>
        <taxon>Pooideae</taxon>
        <taxon>Triticodae</taxon>
        <taxon>Triticeae</taxon>
        <taxon>Triticinae</taxon>
        <taxon>Aegilops</taxon>
    </lineage>
</organism>
<keyword evidence="8" id="KW-1185">Reference proteome</keyword>
<keyword evidence="3" id="KW-0862">Zinc</keyword>
<evidence type="ECO:0000256" key="1">
    <source>
        <dbReference type="ARBA" id="ARBA00022723"/>
    </source>
</evidence>
<evidence type="ECO:0000259" key="6">
    <source>
        <dbReference type="PROSITE" id="PS50808"/>
    </source>
</evidence>
<evidence type="ECO:0000256" key="4">
    <source>
        <dbReference type="PROSITE-ProRule" id="PRU00027"/>
    </source>
</evidence>
<dbReference type="AlphaFoldDB" id="A0A453EV40"/>
<dbReference type="EnsemblPlants" id="AET3Gv20477800.20">
    <property type="protein sequence ID" value="AET3Gv20477800.20"/>
    <property type="gene ID" value="AET3Gv20477800"/>
</dbReference>
<dbReference type="Proteomes" id="UP000015105">
    <property type="component" value="Chromosome 3D"/>
</dbReference>
<feature type="compositionally biased region" description="Basic and acidic residues" evidence="5">
    <location>
        <begin position="96"/>
        <end position="105"/>
    </location>
</feature>